<accession>A0A0K1EG95</accession>
<evidence type="ECO:0000313" key="3">
    <source>
        <dbReference type="Proteomes" id="UP000067626"/>
    </source>
</evidence>
<keyword evidence="3" id="KW-1185">Reference proteome</keyword>
<proteinExistence type="predicted"/>
<dbReference type="EMBL" id="CP012159">
    <property type="protein sequence ID" value="AKT39895.1"/>
    <property type="molecule type" value="Genomic_DNA"/>
</dbReference>
<dbReference type="KEGG" id="ccro:CMC5_040460"/>
<dbReference type="AlphaFoldDB" id="A0A0K1EG95"/>
<reference evidence="2 3" key="1">
    <citation type="submission" date="2015-07" db="EMBL/GenBank/DDBJ databases">
        <title>Genome analysis of myxobacterium Chondromyces crocatus Cm c5 reveals a high potential for natural compound synthesis and the genetic basis for the loss of fruiting body formation.</title>
        <authorList>
            <person name="Zaburannyi N."/>
            <person name="Bunk B."/>
            <person name="Maier J."/>
            <person name="Overmann J."/>
            <person name="Mueller R."/>
        </authorList>
    </citation>
    <scope>NUCLEOTIDE SEQUENCE [LARGE SCALE GENOMIC DNA]</scope>
    <source>
        <strain evidence="2 3">Cm c5</strain>
    </source>
</reference>
<keyword evidence="1" id="KW-1133">Transmembrane helix</keyword>
<dbReference type="Proteomes" id="UP000067626">
    <property type="component" value="Chromosome"/>
</dbReference>
<sequence length="66" mass="7136">MLAATALRLVATALLLVATALRLVATALLLVLPRVPPPARERGQHLPARQLDRPVLRPTMVRVPAE</sequence>
<name>A0A0K1EG95_CHOCO</name>
<keyword evidence="1" id="KW-0812">Transmembrane</keyword>
<keyword evidence="1" id="KW-0472">Membrane</keyword>
<organism evidence="2 3">
    <name type="scientific">Chondromyces crocatus</name>
    <dbReference type="NCBI Taxonomy" id="52"/>
    <lineage>
        <taxon>Bacteria</taxon>
        <taxon>Pseudomonadati</taxon>
        <taxon>Myxococcota</taxon>
        <taxon>Polyangia</taxon>
        <taxon>Polyangiales</taxon>
        <taxon>Polyangiaceae</taxon>
        <taxon>Chondromyces</taxon>
    </lineage>
</organism>
<evidence type="ECO:0000313" key="2">
    <source>
        <dbReference type="EMBL" id="AKT39895.1"/>
    </source>
</evidence>
<feature type="transmembrane region" description="Helical" evidence="1">
    <location>
        <begin position="6"/>
        <end position="32"/>
    </location>
</feature>
<gene>
    <name evidence="2" type="ORF">CMC5_040460</name>
</gene>
<evidence type="ECO:0000256" key="1">
    <source>
        <dbReference type="SAM" id="Phobius"/>
    </source>
</evidence>
<protein>
    <submittedName>
        <fullName evidence="2">Uncharacterized protein</fullName>
    </submittedName>
</protein>